<comment type="caution">
    <text evidence="4">The sequence shown here is derived from an EMBL/GenBank/DDBJ whole genome shotgun (WGS) entry which is preliminary data.</text>
</comment>
<dbReference type="Pfam" id="PF14610">
    <property type="entry name" value="Psg1"/>
    <property type="match status" value="1"/>
</dbReference>
<name>A0ABP0B4E4_9PEZI</name>
<organism evidence="4 5">
    <name type="scientific">Sporothrix bragantina</name>
    <dbReference type="NCBI Taxonomy" id="671064"/>
    <lineage>
        <taxon>Eukaryota</taxon>
        <taxon>Fungi</taxon>
        <taxon>Dikarya</taxon>
        <taxon>Ascomycota</taxon>
        <taxon>Pezizomycotina</taxon>
        <taxon>Sordariomycetes</taxon>
        <taxon>Sordariomycetidae</taxon>
        <taxon>Ophiostomatales</taxon>
        <taxon>Ophiostomataceae</taxon>
        <taxon>Sporothrix</taxon>
    </lineage>
</organism>
<evidence type="ECO:0000256" key="1">
    <source>
        <dbReference type="SAM" id="MobiDB-lite"/>
    </source>
</evidence>
<protein>
    <submittedName>
        <fullName evidence="4">Uncharacterized protein</fullName>
    </submittedName>
</protein>
<gene>
    <name evidence="4" type="ORF">SBRCBS47491_002126</name>
</gene>
<dbReference type="EMBL" id="CAWUHC010000012">
    <property type="protein sequence ID" value="CAK7214388.1"/>
    <property type="molecule type" value="Genomic_DNA"/>
</dbReference>
<feature type="compositionally biased region" description="Basic and acidic residues" evidence="1">
    <location>
        <begin position="345"/>
        <end position="359"/>
    </location>
</feature>
<accession>A0ABP0B4E4</accession>
<keyword evidence="2" id="KW-0472">Membrane</keyword>
<evidence type="ECO:0000313" key="5">
    <source>
        <dbReference type="Proteomes" id="UP001642406"/>
    </source>
</evidence>
<feature type="region of interest" description="Disordered" evidence="1">
    <location>
        <begin position="339"/>
        <end position="359"/>
    </location>
</feature>
<keyword evidence="2" id="KW-1133">Transmembrane helix</keyword>
<keyword evidence="5" id="KW-1185">Reference proteome</keyword>
<dbReference type="InterPro" id="IPR028000">
    <property type="entry name" value="Pma1"/>
</dbReference>
<reference evidence="4 5" key="1">
    <citation type="submission" date="2024-01" db="EMBL/GenBank/DDBJ databases">
        <authorList>
            <person name="Allen C."/>
            <person name="Tagirdzhanova G."/>
        </authorList>
    </citation>
    <scope>NUCLEOTIDE SEQUENCE [LARGE SCALE GENOMIC DNA]</scope>
</reference>
<feature type="chain" id="PRO_5045705866" evidence="3">
    <location>
        <begin position="20"/>
        <end position="359"/>
    </location>
</feature>
<evidence type="ECO:0000256" key="2">
    <source>
        <dbReference type="SAM" id="Phobius"/>
    </source>
</evidence>
<dbReference type="Proteomes" id="UP001642406">
    <property type="component" value="Unassembled WGS sequence"/>
</dbReference>
<evidence type="ECO:0000313" key="4">
    <source>
        <dbReference type="EMBL" id="CAK7214388.1"/>
    </source>
</evidence>
<sequence length="359" mass="37630">MHLTFVPLLALPLLCKANAVHPRAVEHAAVTATSFPGPWVTIDAGGHVLTVTPTLSGKSTVSPPPSVLTQHTAYILSLNGHATTTTAAPPVASATGPGTAGAFMQCNSSESSVEGTANKFCQPRSGTQLSPNRTYYIVWDPSGFAANQTVVLAAEYGSNATGGQQGFATEPLMASSGFYAWTIASDFLFSQTASTNGKVNTSLSLLYNASSIPDPDHQNNNSTIQEVRIAGPSVLVTAAAEVPSHPKHHHHVAVVAIAVPVVVGAAVLALLSYCVWAYRHHGHLPCIGGLVSRRTSSFSAKGYGTRQSYGQRTGGGMGTYGPGINGRDAFYENSSTAAAPGRGNAFREELRRQEEERRM</sequence>
<feature type="transmembrane region" description="Helical" evidence="2">
    <location>
        <begin position="252"/>
        <end position="276"/>
    </location>
</feature>
<proteinExistence type="predicted"/>
<evidence type="ECO:0000256" key="3">
    <source>
        <dbReference type="SAM" id="SignalP"/>
    </source>
</evidence>
<keyword evidence="2" id="KW-0812">Transmembrane</keyword>
<feature type="signal peptide" evidence="3">
    <location>
        <begin position="1"/>
        <end position="19"/>
    </location>
</feature>
<keyword evidence="3" id="KW-0732">Signal</keyword>